<protein>
    <submittedName>
        <fullName evidence="2">Uncharacterized protein OJ1656_A11.32</fullName>
    </submittedName>
</protein>
<feature type="region of interest" description="Disordered" evidence="1">
    <location>
        <begin position="1"/>
        <end position="57"/>
    </location>
</feature>
<dbReference type="EMBL" id="AP003448">
    <property type="protein sequence ID" value="BAD87707.1"/>
    <property type="molecule type" value="Genomic_DNA"/>
</dbReference>
<name>Q5JLF4_ORYSJ</name>
<accession>Q5JLF4</accession>
<organism evidence="2">
    <name type="scientific">Oryza sativa subsp. japonica</name>
    <name type="common">Rice</name>
    <dbReference type="NCBI Taxonomy" id="39947"/>
    <lineage>
        <taxon>Eukaryota</taxon>
        <taxon>Viridiplantae</taxon>
        <taxon>Streptophyta</taxon>
        <taxon>Embryophyta</taxon>
        <taxon>Tracheophyta</taxon>
        <taxon>Spermatophyta</taxon>
        <taxon>Magnoliopsida</taxon>
        <taxon>Liliopsida</taxon>
        <taxon>Poales</taxon>
        <taxon>Poaceae</taxon>
        <taxon>BOP clade</taxon>
        <taxon>Oryzoideae</taxon>
        <taxon>Oryzeae</taxon>
        <taxon>Oryzinae</taxon>
        <taxon>Oryza</taxon>
        <taxon>Oryza sativa</taxon>
    </lineage>
</organism>
<dbReference type="Proteomes" id="UP000817658">
    <property type="component" value="Chromosome 1"/>
</dbReference>
<reference evidence="2" key="1">
    <citation type="journal article" date="2002" name="Nature">
        <title>The genome sequence and structure of rice chromosome 1.</title>
        <authorList>
            <person name="Sasaki T."/>
            <person name="Matsumoto T."/>
            <person name="Yamamoto K."/>
            <person name="Sakata K."/>
            <person name="Baba T."/>
            <person name="Katayose Y."/>
            <person name="Wu J."/>
            <person name="Niimura Y."/>
            <person name="Cheng Z."/>
            <person name="Nagamura Y."/>
            <person name="Antonio B.A."/>
            <person name="Kanamori H."/>
            <person name="Hosokawa S."/>
            <person name="Masukawa M."/>
            <person name="Arikawa K."/>
            <person name="Chiden Y."/>
            <person name="Hayashi M."/>
            <person name="Okamoto M."/>
            <person name="Ando T."/>
            <person name="Aoki H."/>
            <person name="Arita K."/>
            <person name="Hamada M."/>
            <person name="Harada C."/>
            <person name="Hijishita S."/>
            <person name="Honda M."/>
            <person name="Ichikawa Y."/>
            <person name="Idonuma A."/>
            <person name="Iijima M."/>
            <person name="Ikeda M."/>
            <person name="Ikeno M."/>
            <person name="Itoh S."/>
            <person name="Itoh T."/>
            <person name="Itoh Y."/>
            <person name="Itoh Y."/>
            <person name="Iwabuchi A."/>
            <person name="Kamiya K."/>
            <person name="Karasawa W."/>
            <person name="Katagiri S."/>
            <person name="Kikuta A."/>
            <person name="Kobayashi N."/>
            <person name="Kono I."/>
            <person name="Machita K."/>
            <person name="Maehara T."/>
            <person name="Mizuno H."/>
            <person name="Mizubayashi T."/>
            <person name="Mukai Y."/>
            <person name="Nagasaki H."/>
            <person name="Nakashima M."/>
            <person name="Nakama Y."/>
            <person name="Nakamichi Y."/>
            <person name="Nakamura M."/>
            <person name="Namiki N."/>
            <person name="Negishi M."/>
            <person name="Ohta I."/>
            <person name="Ono N."/>
            <person name="Saji S."/>
            <person name="Sakai K."/>
            <person name="Shibata M."/>
            <person name="Shimokawa T."/>
            <person name="Shomura A."/>
            <person name="Song J."/>
            <person name="Takazaki Y."/>
            <person name="Terasawa K."/>
            <person name="Tsuji K."/>
            <person name="Waki K."/>
            <person name="Yamagata H."/>
            <person name="Yamane H."/>
            <person name="Yoshiki S."/>
            <person name="Yoshihara R."/>
            <person name="Yukawa K."/>
            <person name="Zhong H."/>
            <person name="Iwama H."/>
            <person name="Endo T."/>
            <person name="Ito H."/>
            <person name="Hahn J.H."/>
            <person name="Kim H.I."/>
            <person name="Eun M.Y."/>
            <person name="Yano M."/>
            <person name="Jiang J."/>
            <person name="Gojobori T."/>
        </authorList>
    </citation>
    <scope>NUCLEOTIDE SEQUENCE [LARGE SCALE GENOMIC DNA]</scope>
</reference>
<evidence type="ECO:0000256" key="1">
    <source>
        <dbReference type="SAM" id="MobiDB-lite"/>
    </source>
</evidence>
<sequence length="57" mass="5648">MGGRDAAVPPPPPSGGVRGVSGSGTAWLRARRRRGSGSSVDPALVTAGAAVTGDYER</sequence>
<proteinExistence type="predicted"/>
<dbReference type="AlphaFoldDB" id="Q5JLF4"/>
<gene>
    <name evidence="2" type="primary">OJ1656_A11.32</name>
</gene>
<evidence type="ECO:0000313" key="2">
    <source>
        <dbReference type="EMBL" id="BAD87707.1"/>
    </source>
</evidence>